<dbReference type="Pfam" id="PF00018">
    <property type="entry name" value="SH3_1"/>
    <property type="match status" value="2"/>
</dbReference>
<feature type="compositionally biased region" description="Pro residues" evidence="4">
    <location>
        <begin position="263"/>
        <end position="281"/>
    </location>
</feature>
<dbReference type="PRINTS" id="PR00452">
    <property type="entry name" value="SH3DOMAIN"/>
</dbReference>
<organism evidence="6 7">
    <name type="scientific">Rhizopus azygosporus</name>
    <name type="common">Rhizopus microsporus var. azygosporus</name>
    <dbReference type="NCBI Taxonomy" id="86630"/>
    <lineage>
        <taxon>Eukaryota</taxon>
        <taxon>Fungi</taxon>
        <taxon>Fungi incertae sedis</taxon>
        <taxon>Mucoromycota</taxon>
        <taxon>Mucoromycotina</taxon>
        <taxon>Mucoromycetes</taxon>
        <taxon>Mucorales</taxon>
        <taxon>Mucorineae</taxon>
        <taxon>Rhizopodaceae</taxon>
        <taxon>Rhizopus</taxon>
    </lineage>
</organism>
<feature type="region of interest" description="Disordered" evidence="4">
    <location>
        <begin position="206"/>
        <end position="380"/>
    </location>
</feature>
<evidence type="ECO:0000256" key="1">
    <source>
        <dbReference type="ARBA" id="ARBA00022443"/>
    </source>
</evidence>
<dbReference type="Gene3D" id="3.40.50.300">
    <property type="entry name" value="P-loop containing nucleotide triphosphate hydrolases"/>
    <property type="match status" value="1"/>
</dbReference>
<comment type="caution">
    <text evidence="6">The sequence shown here is derived from an EMBL/GenBank/DDBJ whole genome shotgun (WGS) entry which is preliminary data.</text>
</comment>
<dbReference type="Proteomes" id="UP000252139">
    <property type="component" value="Unassembled WGS sequence"/>
</dbReference>
<dbReference type="STRING" id="86630.A0A367JPK6"/>
<feature type="compositionally biased region" description="Pro residues" evidence="4">
    <location>
        <begin position="362"/>
        <end position="376"/>
    </location>
</feature>
<feature type="domain" description="SH3" evidence="5">
    <location>
        <begin position="149"/>
        <end position="208"/>
    </location>
</feature>
<feature type="domain" description="SH3" evidence="5">
    <location>
        <begin position="2"/>
        <end position="64"/>
    </location>
</feature>
<feature type="compositionally biased region" description="Low complexity" evidence="4">
    <location>
        <begin position="252"/>
        <end position="262"/>
    </location>
</feature>
<dbReference type="Pfam" id="PF07653">
    <property type="entry name" value="SH3_2"/>
    <property type="match status" value="1"/>
</dbReference>
<dbReference type="AlphaFoldDB" id="A0A367JPK6"/>
<dbReference type="Gene3D" id="2.30.30.40">
    <property type="entry name" value="SH3 Domains"/>
    <property type="match status" value="3"/>
</dbReference>
<evidence type="ECO:0000313" key="6">
    <source>
        <dbReference type="EMBL" id="RCH91873.1"/>
    </source>
</evidence>
<dbReference type="OrthoDB" id="10261556at2759"/>
<dbReference type="PROSITE" id="PS50002">
    <property type="entry name" value="SH3"/>
    <property type="match status" value="2"/>
</dbReference>
<dbReference type="SMART" id="SM00326">
    <property type="entry name" value="SH3"/>
    <property type="match status" value="3"/>
</dbReference>
<dbReference type="PANTHER" id="PTHR46037">
    <property type="entry name" value="PROTEIN ENHANCER OF SEVENLESS 2B"/>
    <property type="match status" value="1"/>
</dbReference>
<keyword evidence="1 3" id="KW-0728">SH3 domain</keyword>
<dbReference type="InterPro" id="IPR027417">
    <property type="entry name" value="P-loop_NTPase"/>
</dbReference>
<reference evidence="6 7" key="1">
    <citation type="journal article" date="2018" name="G3 (Bethesda)">
        <title>Phylogenetic and Phylogenomic Definition of Rhizopus Species.</title>
        <authorList>
            <person name="Gryganskyi A.P."/>
            <person name="Golan J."/>
            <person name="Dolatabadi S."/>
            <person name="Mondo S."/>
            <person name="Robb S."/>
            <person name="Idnurm A."/>
            <person name="Muszewska A."/>
            <person name="Steczkiewicz K."/>
            <person name="Masonjones S."/>
            <person name="Liao H.L."/>
            <person name="Gajdeczka M.T."/>
            <person name="Anike F."/>
            <person name="Vuek A."/>
            <person name="Anishchenko I.M."/>
            <person name="Voigt K."/>
            <person name="de Hoog G.S."/>
            <person name="Smith M.E."/>
            <person name="Heitman J."/>
            <person name="Vilgalys R."/>
            <person name="Stajich J.E."/>
        </authorList>
    </citation>
    <scope>NUCLEOTIDE SEQUENCE [LARGE SCALE GENOMIC DNA]</scope>
    <source>
        <strain evidence="6 7">CBS 357.93</strain>
    </source>
</reference>
<keyword evidence="7" id="KW-1185">Reference proteome</keyword>
<keyword evidence="2" id="KW-0727">SH2 domain</keyword>
<feature type="compositionally biased region" description="Polar residues" evidence="4">
    <location>
        <begin position="242"/>
        <end position="251"/>
    </location>
</feature>
<feature type="compositionally biased region" description="Polar residues" evidence="4">
    <location>
        <begin position="315"/>
        <end position="325"/>
    </location>
</feature>
<dbReference type="PRINTS" id="PR00499">
    <property type="entry name" value="P67PHOX"/>
</dbReference>
<feature type="compositionally biased region" description="Low complexity" evidence="4">
    <location>
        <begin position="336"/>
        <end position="347"/>
    </location>
</feature>
<feature type="compositionally biased region" description="Basic and acidic residues" evidence="4">
    <location>
        <begin position="128"/>
        <end position="137"/>
    </location>
</feature>
<feature type="region of interest" description="Disordered" evidence="4">
    <location>
        <begin position="128"/>
        <end position="150"/>
    </location>
</feature>
<dbReference type="SUPFAM" id="SSF52540">
    <property type="entry name" value="P-loop containing nucleoside triphosphate hydrolases"/>
    <property type="match status" value="1"/>
</dbReference>
<dbReference type="EMBL" id="PJQL01000908">
    <property type="protein sequence ID" value="RCH91873.1"/>
    <property type="molecule type" value="Genomic_DNA"/>
</dbReference>
<dbReference type="InterPro" id="IPR036028">
    <property type="entry name" value="SH3-like_dom_sf"/>
</dbReference>
<dbReference type="SUPFAM" id="SSF50044">
    <property type="entry name" value="SH3-domain"/>
    <property type="match status" value="3"/>
</dbReference>
<name>A0A367JPK6_RHIAZ</name>
<evidence type="ECO:0000259" key="5">
    <source>
        <dbReference type="PROSITE" id="PS50002"/>
    </source>
</evidence>
<dbReference type="InterPro" id="IPR001452">
    <property type="entry name" value="SH3_domain"/>
</dbReference>
<dbReference type="InterPro" id="IPR043539">
    <property type="entry name" value="Grb2-like"/>
</dbReference>
<gene>
    <name evidence="6" type="primary">ITSN1</name>
    <name evidence="6" type="ORF">CU097_004025</name>
</gene>
<sequence>MNVESYCKALYDYDTDQTDELSIKEGEIVRILNKDNADWWLAEKIGQSTASGLVPSNFLETVHLGVVVRDYEAHDDRETSLKRGDRVILLENQGEWTIVEVNGKTGRVPSSGGIGSILAGGILKRSSTIKENEEEGPKPPPRPTSDPKNMTTKAMVIHDYSAENNDEIELMRGEHVTVLEQNGEWWKGSNERGQVGIFPANFVQIIDQTPPPRPTRARPATVQKQEESMGAGGPPPVPVGTRPTSLLTNRESPSPSRTLTSPPSRPVTSPPPRPMTAPRPPSINTHKRTPSIPAVSPDLPPLSPVYSTRPVVPRPTSSIDATMTNMAKPPKIPKVPTAASATSTTPAPTAPPRPSSTQESHPPIPKRSMPSPPAPAQPSSDDIQRIIDAEIDKLRQDQFVAWYECLVKPFIKTPHSQPTRCGYATIKRPPKPFEWMEVRKDETVPERDFHPKKRPRIDEEETENINVSCHILDQSEAIEATGLEIDELSSPETIYYDAPARVDTLLNTLEQVFGMTSWVTNQYESVCSALENEDIFTVLPAGKWRNVCYQLPALKSCAATVVLMPQLAYVEYFSIPALFFLNQPTLTVAGTVSADDLLVKIKEARLLYITYMDFHRHKSLFKEISQQGQIVRFVLDDAHFLSQWHEQGHVRYAKAP</sequence>
<protein>
    <submittedName>
        <fullName evidence="6">Intersectin 1 (SH3 domain protein)</fullName>
    </submittedName>
</protein>
<evidence type="ECO:0000256" key="2">
    <source>
        <dbReference type="ARBA" id="ARBA00022999"/>
    </source>
</evidence>
<evidence type="ECO:0000256" key="4">
    <source>
        <dbReference type="SAM" id="MobiDB-lite"/>
    </source>
</evidence>
<dbReference type="CDD" id="cd00174">
    <property type="entry name" value="SH3"/>
    <property type="match status" value="2"/>
</dbReference>
<accession>A0A367JPK6</accession>
<proteinExistence type="predicted"/>
<evidence type="ECO:0000313" key="7">
    <source>
        <dbReference type="Proteomes" id="UP000252139"/>
    </source>
</evidence>
<evidence type="ECO:0000256" key="3">
    <source>
        <dbReference type="PROSITE-ProRule" id="PRU00192"/>
    </source>
</evidence>